<dbReference type="GO" id="GO:0003676">
    <property type="term" value="F:nucleic acid binding"/>
    <property type="evidence" value="ECO:0007669"/>
    <property type="project" value="InterPro"/>
</dbReference>
<sequence length="195" mass="21900">MHKNLRHDRLLAVDLELTCWDGPPPEGERPEIIEIGLAEIDLKRDEIVRTASILTKPVASRISPFCAAFTGITEEMIAANGIRFQDACHRLRKTYGSSSKLWIGWGSDNVLFDAEVRAKDAVDPASHAYLDLCQVQEYVLAGGRRISLDEALEVMKLERAGTAHRAESDAVDTARLFLAWRERFGLGYLPHEHFD</sequence>
<dbReference type="CDD" id="cd06133">
    <property type="entry name" value="ERI-1_3'hExo_like"/>
    <property type="match status" value="1"/>
</dbReference>
<evidence type="ECO:0000313" key="6">
    <source>
        <dbReference type="Proteomes" id="UP001060336"/>
    </source>
</evidence>
<dbReference type="SUPFAM" id="SSF53098">
    <property type="entry name" value="Ribonuclease H-like"/>
    <property type="match status" value="1"/>
</dbReference>
<dbReference type="InterPro" id="IPR012337">
    <property type="entry name" value="RNaseH-like_sf"/>
</dbReference>
<keyword evidence="3 5" id="KW-0269">Exonuclease</keyword>
<dbReference type="Pfam" id="PF00929">
    <property type="entry name" value="RNase_T"/>
    <property type="match status" value="1"/>
</dbReference>
<reference evidence="5" key="1">
    <citation type="submission" date="2022-08" db="EMBL/GenBank/DDBJ databases">
        <title>Nisaea acidiphila sp. nov., isolated from a marine algal debris and emended description of the genus Nisaea Urios et al. 2008.</title>
        <authorList>
            <person name="Kwon K."/>
        </authorList>
    </citation>
    <scope>NUCLEOTIDE SEQUENCE</scope>
    <source>
        <strain evidence="5">MEBiC11861</strain>
    </source>
</reference>
<dbReference type="SMART" id="SM00479">
    <property type="entry name" value="EXOIII"/>
    <property type="match status" value="1"/>
</dbReference>
<organism evidence="5 6">
    <name type="scientific">Nisaea acidiphila</name>
    <dbReference type="NCBI Taxonomy" id="1862145"/>
    <lineage>
        <taxon>Bacteria</taxon>
        <taxon>Pseudomonadati</taxon>
        <taxon>Pseudomonadota</taxon>
        <taxon>Alphaproteobacteria</taxon>
        <taxon>Rhodospirillales</taxon>
        <taxon>Thalassobaculaceae</taxon>
        <taxon>Nisaea</taxon>
    </lineage>
</organism>
<protein>
    <submittedName>
        <fullName evidence="5">Exonuclease domain-containing protein</fullName>
    </submittedName>
</protein>
<dbReference type="InterPro" id="IPR013520">
    <property type="entry name" value="Ribonucl_H"/>
</dbReference>
<evidence type="ECO:0000256" key="3">
    <source>
        <dbReference type="ARBA" id="ARBA00022839"/>
    </source>
</evidence>
<dbReference type="Gene3D" id="3.30.420.10">
    <property type="entry name" value="Ribonuclease H-like superfamily/Ribonuclease H"/>
    <property type="match status" value="1"/>
</dbReference>
<keyword evidence="2" id="KW-0378">Hydrolase</keyword>
<proteinExistence type="predicted"/>
<dbReference type="InterPro" id="IPR036397">
    <property type="entry name" value="RNaseH_sf"/>
</dbReference>
<dbReference type="GO" id="GO:0006259">
    <property type="term" value="P:DNA metabolic process"/>
    <property type="evidence" value="ECO:0007669"/>
    <property type="project" value="UniProtKB-ARBA"/>
</dbReference>
<feature type="domain" description="Exonuclease" evidence="4">
    <location>
        <begin position="9"/>
        <end position="186"/>
    </location>
</feature>
<dbReference type="InterPro" id="IPR047201">
    <property type="entry name" value="ERI-1_3'hExo-like"/>
</dbReference>
<evidence type="ECO:0000259" key="4">
    <source>
        <dbReference type="SMART" id="SM00479"/>
    </source>
</evidence>
<dbReference type="AlphaFoldDB" id="A0A9J7ATC4"/>
<dbReference type="GO" id="GO:0000175">
    <property type="term" value="F:3'-5'-RNA exonuclease activity"/>
    <property type="evidence" value="ECO:0007669"/>
    <property type="project" value="InterPro"/>
</dbReference>
<dbReference type="PANTHER" id="PTHR23044">
    <property type="entry name" value="3'-5' EXONUCLEASE ERI1-RELATED"/>
    <property type="match status" value="1"/>
</dbReference>
<dbReference type="EMBL" id="CP102480">
    <property type="protein sequence ID" value="UUX48613.1"/>
    <property type="molecule type" value="Genomic_DNA"/>
</dbReference>
<dbReference type="InterPro" id="IPR051274">
    <property type="entry name" value="3-5_Exoribonuclease"/>
</dbReference>
<keyword evidence="1" id="KW-0540">Nuclease</keyword>
<evidence type="ECO:0000256" key="2">
    <source>
        <dbReference type="ARBA" id="ARBA00022801"/>
    </source>
</evidence>
<keyword evidence="6" id="KW-1185">Reference proteome</keyword>
<accession>A0A9J7ATC4</accession>
<evidence type="ECO:0000256" key="1">
    <source>
        <dbReference type="ARBA" id="ARBA00022722"/>
    </source>
</evidence>
<dbReference type="KEGG" id="naci:NUH88_14485"/>
<gene>
    <name evidence="5" type="ORF">NUH88_14485</name>
</gene>
<dbReference type="RefSeq" id="WP_257767120.1">
    <property type="nucleotide sequence ID" value="NZ_CP102480.1"/>
</dbReference>
<dbReference type="PANTHER" id="PTHR23044:SF61">
    <property type="entry name" value="3'-5' EXORIBONUCLEASE 1-RELATED"/>
    <property type="match status" value="1"/>
</dbReference>
<name>A0A9J7ATC4_9PROT</name>
<dbReference type="Proteomes" id="UP001060336">
    <property type="component" value="Chromosome"/>
</dbReference>
<evidence type="ECO:0000313" key="5">
    <source>
        <dbReference type="EMBL" id="UUX48613.1"/>
    </source>
</evidence>